<reference evidence="6 7" key="1">
    <citation type="journal article" date="2016" name="Nat. Commun.">
        <title>Ectomycorrhizal ecology is imprinted in the genome of the dominant symbiotic fungus Cenococcum geophilum.</title>
        <authorList>
            <consortium name="DOE Joint Genome Institute"/>
            <person name="Peter M."/>
            <person name="Kohler A."/>
            <person name="Ohm R.A."/>
            <person name="Kuo A."/>
            <person name="Krutzmann J."/>
            <person name="Morin E."/>
            <person name="Arend M."/>
            <person name="Barry K.W."/>
            <person name="Binder M."/>
            <person name="Choi C."/>
            <person name="Clum A."/>
            <person name="Copeland A."/>
            <person name="Grisel N."/>
            <person name="Haridas S."/>
            <person name="Kipfer T."/>
            <person name="LaButti K."/>
            <person name="Lindquist E."/>
            <person name="Lipzen A."/>
            <person name="Maire R."/>
            <person name="Meier B."/>
            <person name="Mihaltcheva S."/>
            <person name="Molinier V."/>
            <person name="Murat C."/>
            <person name="Poggeler S."/>
            <person name="Quandt C.A."/>
            <person name="Sperisen C."/>
            <person name="Tritt A."/>
            <person name="Tisserant E."/>
            <person name="Crous P.W."/>
            <person name="Henrissat B."/>
            <person name="Nehls U."/>
            <person name="Egli S."/>
            <person name="Spatafora J.W."/>
            <person name="Grigoriev I.V."/>
            <person name="Martin F.M."/>
        </authorList>
    </citation>
    <scope>NUCLEOTIDE SEQUENCE [LARGE SCALE GENOMIC DNA]</scope>
    <source>
        <strain evidence="6 7">CBS 459.81</strain>
    </source>
</reference>
<gene>
    <name evidence="6" type="ORF">K432DRAFT_377736</name>
</gene>
<evidence type="ECO:0000313" key="6">
    <source>
        <dbReference type="EMBL" id="OCK85386.1"/>
    </source>
</evidence>
<accession>A0A8E2EK69</accession>
<keyword evidence="3" id="KW-1133">Transmembrane helix</keyword>
<dbReference type="InterPro" id="IPR032805">
    <property type="entry name" value="Wax_synthase_dom"/>
</dbReference>
<keyword evidence="2" id="KW-0812">Transmembrane</keyword>
<evidence type="ECO:0000259" key="5">
    <source>
        <dbReference type="Pfam" id="PF13813"/>
    </source>
</evidence>
<sequence length="211" mass="24509">MPFGIEKIRWAIALWMNPRGIGWSHQIKRVPRPLYNNNQKWAFILGQLRRFGTAYIVADACILFTSTFKFPDVLEHITWENKTKIGLASGLLILSSWQMQWTFVSILGVASRLSDPEDWPPFFGAISELATVKAFWGSYWHQVLHEVCLQFAQLDQTRSRFPQLWQRLASVTLLAESGQYRTLYRRLTYRATLGRFGQVSFAIYLIRYGGL</sequence>
<evidence type="ECO:0000256" key="2">
    <source>
        <dbReference type="ARBA" id="ARBA00022692"/>
    </source>
</evidence>
<organism evidence="6 7">
    <name type="scientific">Lepidopterella palustris CBS 459.81</name>
    <dbReference type="NCBI Taxonomy" id="1314670"/>
    <lineage>
        <taxon>Eukaryota</taxon>
        <taxon>Fungi</taxon>
        <taxon>Dikarya</taxon>
        <taxon>Ascomycota</taxon>
        <taxon>Pezizomycotina</taxon>
        <taxon>Dothideomycetes</taxon>
        <taxon>Pleosporomycetidae</taxon>
        <taxon>Mytilinidiales</taxon>
        <taxon>Argynnaceae</taxon>
        <taxon>Lepidopterella</taxon>
    </lineage>
</organism>
<dbReference type="EMBL" id="KV744820">
    <property type="protein sequence ID" value="OCK85386.1"/>
    <property type="molecule type" value="Genomic_DNA"/>
</dbReference>
<feature type="domain" description="Wax synthase" evidence="5">
    <location>
        <begin position="119"/>
        <end position="154"/>
    </location>
</feature>
<dbReference type="OrthoDB" id="1077582at2759"/>
<protein>
    <recommendedName>
        <fullName evidence="5">Wax synthase domain-containing protein</fullName>
    </recommendedName>
</protein>
<evidence type="ECO:0000313" key="7">
    <source>
        <dbReference type="Proteomes" id="UP000250266"/>
    </source>
</evidence>
<dbReference type="Proteomes" id="UP000250266">
    <property type="component" value="Unassembled WGS sequence"/>
</dbReference>
<comment type="subcellular location">
    <subcellularLocation>
        <location evidence="1">Membrane</location>
        <topology evidence="1">Multi-pass membrane protein</topology>
    </subcellularLocation>
</comment>
<proteinExistence type="predicted"/>
<evidence type="ECO:0000256" key="1">
    <source>
        <dbReference type="ARBA" id="ARBA00004141"/>
    </source>
</evidence>
<dbReference type="GO" id="GO:0016020">
    <property type="term" value="C:membrane"/>
    <property type="evidence" value="ECO:0007669"/>
    <property type="project" value="UniProtKB-SubCell"/>
</dbReference>
<name>A0A8E2EK69_9PEZI</name>
<keyword evidence="4" id="KW-0472">Membrane</keyword>
<keyword evidence="7" id="KW-1185">Reference proteome</keyword>
<dbReference type="Pfam" id="PF13813">
    <property type="entry name" value="MBOAT_2"/>
    <property type="match status" value="1"/>
</dbReference>
<dbReference type="AlphaFoldDB" id="A0A8E2EK69"/>
<evidence type="ECO:0000256" key="4">
    <source>
        <dbReference type="ARBA" id="ARBA00023136"/>
    </source>
</evidence>
<evidence type="ECO:0000256" key="3">
    <source>
        <dbReference type="ARBA" id="ARBA00022989"/>
    </source>
</evidence>